<name>A0A133V4K7_9EURY</name>
<gene>
    <name evidence="6" type="ORF">AKJ44_02610</name>
</gene>
<dbReference type="GO" id="GO:0006096">
    <property type="term" value="P:glycolytic process"/>
    <property type="evidence" value="ECO:0007669"/>
    <property type="project" value="UniProtKB-KW"/>
</dbReference>
<dbReference type="SUPFAM" id="SSF53613">
    <property type="entry name" value="Ribokinase-like"/>
    <property type="match status" value="2"/>
</dbReference>
<dbReference type="Gene3D" id="3.40.1190.20">
    <property type="match status" value="1"/>
</dbReference>
<dbReference type="GO" id="GO:0016773">
    <property type="term" value="F:phosphotransferase activity, alcohol group as acceptor"/>
    <property type="evidence" value="ECO:0007669"/>
    <property type="project" value="InterPro"/>
</dbReference>
<dbReference type="InterPro" id="IPR029056">
    <property type="entry name" value="Ribokinase-like"/>
</dbReference>
<dbReference type="AlphaFoldDB" id="A0A133V4K7"/>
<reference evidence="6 7" key="1">
    <citation type="journal article" date="2016" name="Sci. Rep.">
        <title>Metabolic traits of an uncultured archaeal lineage -MSBL1- from brine pools of the Red Sea.</title>
        <authorList>
            <person name="Mwirichia R."/>
            <person name="Alam I."/>
            <person name="Rashid M."/>
            <person name="Vinu M."/>
            <person name="Ba-Alawi W."/>
            <person name="Anthony Kamau A."/>
            <person name="Kamanda Ngugi D."/>
            <person name="Goker M."/>
            <person name="Klenk H.P."/>
            <person name="Bajic V."/>
            <person name="Stingl U."/>
        </authorList>
    </citation>
    <scope>NUCLEOTIDE SEQUENCE [LARGE SCALE GENOMIC DNA]</scope>
    <source>
        <strain evidence="6">SCGC-AAA261F17</strain>
    </source>
</reference>
<dbReference type="GO" id="GO:0046872">
    <property type="term" value="F:metal ion binding"/>
    <property type="evidence" value="ECO:0007669"/>
    <property type="project" value="UniProtKB-KW"/>
</dbReference>
<dbReference type="GO" id="GO:0016301">
    <property type="term" value="F:kinase activity"/>
    <property type="evidence" value="ECO:0007669"/>
    <property type="project" value="UniProtKB-KW"/>
</dbReference>
<keyword evidence="7" id="KW-1185">Reference proteome</keyword>
<keyword evidence="1" id="KW-0808">Transferase</keyword>
<evidence type="ECO:0008006" key="8">
    <source>
        <dbReference type="Google" id="ProtNLM"/>
    </source>
</evidence>
<dbReference type="Pfam" id="PF04587">
    <property type="entry name" value="ADP_PFK_GK"/>
    <property type="match status" value="1"/>
</dbReference>
<comment type="caution">
    <text evidence="6">The sequence shown here is derived from an EMBL/GenBank/DDBJ whole genome shotgun (WGS) entry which is preliminary data.</text>
</comment>
<evidence type="ECO:0000256" key="1">
    <source>
        <dbReference type="ARBA" id="ARBA00022679"/>
    </source>
</evidence>
<keyword evidence="4" id="KW-0460">Magnesium</keyword>
<evidence type="ECO:0000313" key="6">
    <source>
        <dbReference type="EMBL" id="KXB01379.1"/>
    </source>
</evidence>
<accession>A0A133V4K7</accession>
<proteinExistence type="predicted"/>
<dbReference type="InterPro" id="IPR007666">
    <property type="entry name" value="ADP_PFK/GK"/>
</dbReference>
<keyword evidence="5" id="KW-0324">Glycolysis</keyword>
<dbReference type="EMBL" id="LHXY01000040">
    <property type="protein sequence ID" value="KXB01379.1"/>
    <property type="molecule type" value="Genomic_DNA"/>
</dbReference>
<organism evidence="6 7">
    <name type="scientific">candidate division MSBL1 archaeon SCGC-AAA261F17</name>
    <dbReference type="NCBI Taxonomy" id="1698274"/>
    <lineage>
        <taxon>Archaea</taxon>
        <taxon>Methanobacteriati</taxon>
        <taxon>Methanobacteriota</taxon>
        <taxon>candidate division MSBL1</taxon>
    </lineage>
</organism>
<dbReference type="Proteomes" id="UP000070035">
    <property type="component" value="Unassembled WGS sequence"/>
</dbReference>
<keyword evidence="3" id="KW-0418">Kinase</keyword>
<evidence type="ECO:0000256" key="3">
    <source>
        <dbReference type="ARBA" id="ARBA00022777"/>
    </source>
</evidence>
<dbReference type="PROSITE" id="PS00584">
    <property type="entry name" value="PFKB_KINASES_2"/>
    <property type="match status" value="1"/>
</dbReference>
<keyword evidence="2" id="KW-0479">Metal-binding</keyword>
<evidence type="ECO:0000256" key="4">
    <source>
        <dbReference type="ARBA" id="ARBA00022842"/>
    </source>
</evidence>
<evidence type="ECO:0000256" key="5">
    <source>
        <dbReference type="ARBA" id="ARBA00023152"/>
    </source>
</evidence>
<dbReference type="InterPro" id="IPR002173">
    <property type="entry name" value="Carboh/pur_kinase_PfkB_CS"/>
</dbReference>
<sequence>MMIVVGLESCVDVWVTFPNLNGFEGFAREYDGPLTSHVKDAYSAVREGVGGEVPIDGKANEARELIEAASDRGAKVKQALGGNGAQETAAFKALGSDVAFIGGFSPSQVTQLPSKSREFFEGADLSFAYSSGEYRPISVILQARGTNRYILCEGQGRRIEQLRPYVRKLPEVIGRVLDRYGKPDMMNLVGWHVLFANGISDRDLRLVKKVIREIRGVVDSPLFTDAGGLGAFGEGEKHRLCQIYSLFDILSVNEDEVMEVSRTLGSEAEDEFRAMHDILESSEKPSTIWLHSTDYQASLSTQYGRELLERAQTAAATAGVHRVENGAYPTIEELRGRVRVENYSEEGLKVVERAEREYGSKIGSAELVVTPCYKARSFKSTVGAGDTAAAAYAYVIAGGEF</sequence>
<evidence type="ECO:0000256" key="2">
    <source>
        <dbReference type="ARBA" id="ARBA00022723"/>
    </source>
</evidence>
<evidence type="ECO:0000313" key="7">
    <source>
        <dbReference type="Proteomes" id="UP000070035"/>
    </source>
</evidence>
<protein>
    <recommendedName>
        <fullName evidence="8">Carbohydrate kinase PfkB domain-containing protein</fullName>
    </recommendedName>
</protein>